<dbReference type="Pfam" id="PF06810">
    <property type="entry name" value="Phage_scaffold"/>
    <property type="match status" value="1"/>
</dbReference>
<organism evidence="3 4">
    <name type="scientific">Vagococcus elongatus</name>
    <dbReference type="NCBI Taxonomy" id="180344"/>
    <lineage>
        <taxon>Bacteria</taxon>
        <taxon>Bacillati</taxon>
        <taxon>Bacillota</taxon>
        <taxon>Bacilli</taxon>
        <taxon>Lactobacillales</taxon>
        <taxon>Enterococcaceae</taxon>
        <taxon>Vagococcus</taxon>
    </lineage>
</organism>
<evidence type="ECO:0000256" key="1">
    <source>
        <dbReference type="SAM" id="Coils"/>
    </source>
</evidence>
<feature type="region of interest" description="Disordered" evidence="2">
    <location>
        <begin position="149"/>
        <end position="187"/>
    </location>
</feature>
<comment type="caution">
    <text evidence="3">The sequence shown here is derived from an EMBL/GenBank/DDBJ whole genome shotgun (WGS) entry which is preliminary data.</text>
</comment>
<gene>
    <name evidence="3" type="ORF">CBF29_07795</name>
</gene>
<dbReference type="EMBL" id="NGKA01000010">
    <property type="protein sequence ID" value="RSU11575.1"/>
    <property type="molecule type" value="Genomic_DNA"/>
</dbReference>
<feature type="compositionally biased region" description="Polar residues" evidence="2">
    <location>
        <begin position="149"/>
        <end position="158"/>
    </location>
</feature>
<evidence type="ECO:0000313" key="4">
    <source>
        <dbReference type="Proteomes" id="UP000287605"/>
    </source>
</evidence>
<keyword evidence="1" id="KW-0175">Coiled coil</keyword>
<feature type="coiled-coil region" evidence="1">
    <location>
        <begin position="27"/>
        <end position="92"/>
    </location>
</feature>
<dbReference type="AlphaFoldDB" id="A0A430AU46"/>
<protein>
    <submittedName>
        <fullName evidence="3">Capsid protein</fullName>
    </submittedName>
</protein>
<dbReference type="RefSeq" id="WP_126809199.1">
    <property type="nucleotide sequence ID" value="NZ_NGKA01000010.1"/>
</dbReference>
<feature type="compositionally biased region" description="Basic and acidic residues" evidence="2">
    <location>
        <begin position="171"/>
        <end position="187"/>
    </location>
</feature>
<keyword evidence="4" id="KW-1185">Reference proteome</keyword>
<reference evidence="3 4" key="1">
    <citation type="submission" date="2017-05" db="EMBL/GenBank/DDBJ databases">
        <title>Vagococcus spp. assemblies.</title>
        <authorList>
            <person name="Gulvik C.A."/>
        </authorList>
    </citation>
    <scope>NUCLEOTIDE SEQUENCE [LARGE SCALE GENOMIC DNA]</scope>
    <source>
        <strain evidence="3 4">CCUG 51432</strain>
    </source>
</reference>
<dbReference type="InterPro" id="IPR009636">
    <property type="entry name" value="SCAF"/>
</dbReference>
<sequence>MKREELKELGLTDEQLESVIALHGKTTNDLKTQVNELEGERNRYKEQLDANQAELDTLKEKAEGNEELTTQLAELQTKYNEAETEAETKLANQKKDFAIRLALKEANPADEDIVLNLLNQETIQVTDKGLLGLEEQLKTLQEEKAFLFQQNEPQNTDPKPQIFTPGNPNGGDDKPLDPFEAKLAKYN</sequence>
<evidence type="ECO:0000256" key="2">
    <source>
        <dbReference type="SAM" id="MobiDB-lite"/>
    </source>
</evidence>
<evidence type="ECO:0000313" key="3">
    <source>
        <dbReference type="EMBL" id="RSU11575.1"/>
    </source>
</evidence>
<proteinExistence type="predicted"/>
<dbReference type="OrthoDB" id="2365850at2"/>
<name>A0A430AU46_9ENTE</name>
<accession>A0A430AU46</accession>
<dbReference type="Proteomes" id="UP000287605">
    <property type="component" value="Unassembled WGS sequence"/>
</dbReference>